<evidence type="ECO:0000313" key="2">
    <source>
        <dbReference type="EMBL" id="CAD1838683.1"/>
    </source>
</evidence>
<gene>
    <name evidence="2" type="ORF">CB5_LOCUS21894</name>
</gene>
<name>A0A6V7Q6H2_ANACO</name>
<feature type="region of interest" description="Disordered" evidence="1">
    <location>
        <begin position="79"/>
        <end position="115"/>
    </location>
</feature>
<sequence length="202" mass="23468">MVSEPYQENTTFSNIMTSTSKYPYPCNLNVANFVSLKLTTTNYLLWETQVLIIIDRESRFTWFHHRRIKATASRNTFIRRKEQNSKSRFHSMDVHKSSSESLDHRNSLRRSPGTCRSYQAEDIPQALAAMQLESVQDEEWFLDTGAIAHMTKDAGLEDKAGPNIGNKHGSLYVFNKPKIQAFFSRRFRIADEDAWHRRLGHP</sequence>
<dbReference type="AlphaFoldDB" id="A0A6V7Q6H2"/>
<feature type="compositionally biased region" description="Basic and acidic residues" evidence="1">
    <location>
        <begin position="79"/>
        <end position="106"/>
    </location>
</feature>
<evidence type="ECO:0008006" key="3">
    <source>
        <dbReference type="Google" id="ProtNLM"/>
    </source>
</evidence>
<protein>
    <recommendedName>
        <fullName evidence="3">Retrotransposon Copia-like N-terminal domain-containing protein</fullName>
    </recommendedName>
</protein>
<dbReference type="EMBL" id="LR862133">
    <property type="protein sequence ID" value="CAD1838683.1"/>
    <property type="molecule type" value="Genomic_DNA"/>
</dbReference>
<proteinExistence type="predicted"/>
<evidence type="ECO:0000256" key="1">
    <source>
        <dbReference type="SAM" id="MobiDB-lite"/>
    </source>
</evidence>
<accession>A0A6V7Q6H2</accession>
<organism evidence="2">
    <name type="scientific">Ananas comosus var. bracteatus</name>
    <name type="common">red pineapple</name>
    <dbReference type="NCBI Taxonomy" id="296719"/>
    <lineage>
        <taxon>Eukaryota</taxon>
        <taxon>Viridiplantae</taxon>
        <taxon>Streptophyta</taxon>
        <taxon>Embryophyta</taxon>
        <taxon>Tracheophyta</taxon>
        <taxon>Spermatophyta</taxon>
        <taxon>Magnoliopsida</taxon>
        <taxon>Liliopsida</taxon>
        <taxon>Poales</taxon>
        <taxon>Bromeliaceae</taxon>
        <taxon>Bromelioideae</taxon>
        <taxon>Ananas</taxon>
    </lineage>
</organism>
<reference evidence="2" key="1">
    <citation type="submission" date="2020-07" db="EMBL/GenBank/DDBJ databases">
        <authorList>
            <person name="Lin J."/>
        </authorList>
    </citation>
    <scope>NUCLEOTIDE SEQUENCE</scope>
</reference>